<reference evidence="5 6" key="1">
    <citation type="submission" date="2017-08" db="EMBL/GenBank/DDBJ databases">
        <authorList>
            <person name="de Groot N.N."/>
        </authorList>
    </citation>
    <scope>NUCLEOTIDE SEQUENCE [LARGE SCALE GENOMIC DNA]</scope>
    <source>
        <strain evidence="5 6">JC228</strain>
    </source>
</reference>
<evidence type="ECO:0000313" key="6">
    <source>
        <dbReference type="Proteomes" id="UP000219546"/>
    </source>
</evidence>
<keyword evidence="6" id="KW-1185">Reference proteome</keyword>
<dbReference type="PRINTS" id="PR00035">
    <property type="entry name" value="HTHGNTR"/>
</dbReference>
<dbReference type="InterPro" id="IPR011711">
    <property type="entry name" value="GntR_C"/>
</dbReference>
<organism evidence="5 6">
    <name type="scientific">Bacillus oleivorans</name>
    <dbReference type="NCBI Taxonomy" id="1448271"/>
    <lineage>
        <taxon>Bacteria</taxon>
        <taxon>Bacillati</taxon>
        <taxon>Bacillota</taxon>
        <taxon>Bacilli</taxon>
        <taxon>Bacillales</taxon>
        <taxon>Bacillaceae</taxon>
        <taxon>Bacillus</taxon>
    </lineage>
</organism>
<keyword evidence="1" id="KW-0805">Transcription regulation</keyword>
<evidence type="ECO:0000256" key="3">
    <source>
        <dbReference type="ARBA" id="ARBA00023163"/>
    </source>
</evidence>
<dbReference type="GO" id="GO:0003700">
    <property type="term" value="F:DNA-binding transcription factor activity"/>
    <property type="evidence" value="ECO:0007669"/>
    <property type="project" value="InterPro"/>
</dbReference>
<accession>A0A285D780</accession>
<dbReference type="PANTHER" id="PTHR43537">
    <property type="entry name" value="TRANSCRIPTIONAL REGULATOR, GNTR FAMILY"/>
    <property type="match status" value="1"/>
</dbReference>
<evidence type="ECO:0000256" key="2">
    <source>
        <dbReference type="ARBA" id="ARBA00023125"/>
    </source>
</evidence>
<dbReference type="GO" id="GO:0003677">
    <property type="term" value="F:DNA binding"/>
    <property type="evidence" value="ECO:0007669"/>
    <property type="project" value="UniProtKB-KW"/>
</dbReference>
<dbReference type="Gene3D" id="1.10.10.10">
    <property type="entry name" value="Winged helix-like DNA-binding domain superfamily/Winged helix DNA-binding domain"/>
    <property type="match status" value="1"/>
</dbReference>
<dbReference type="InterPro" id="IPR036390">
    <property type="entry name" value="WH_DNA-bd_sf"/>
</dbReference>
<evidence type="ECO:0000313" key="5">
    <source>
        <dbReference type="EMBL" id="SNX75206.1"/>
    </source>
</evidence>
<feature type="domain" description="HTH gntR-type" evidence="4">
    <location>
        <begin position="10"/>
        <end position="78"/>
    </location>
</feature>
<dbReference type="Pfam" id="PF00392">
    <property type="entry name" value="GntR"/>
    <property type="match status" value="1"/>
</dbReference>
<keyword evidence="3" id="KW-0804">Transcription</keyword>
<gene>
    <name evidence="5" type="ORF">SAMN05877753_11174</name>
</gene>
<dbReference type="SMART" id="SM00895">
    <property type="entry name" value="FCD"/>
    <property type="match status" value="1"/>
</dbReference>
<dbReference type="InterPro" id="IPR008920">
    <property type="entry name" value="TF_FadR/GntR_C"/>
</dbReference>
<dbReference type="CDD" id="cd07377">
    <property type="entry name" value="WHTH_GntR"/>
    <property type="match status" value="1"/>
</dbReference>
<evidence type="ECO:0000259" key="4">
    <source>
        <dbReference type="PROSITE" id="PS50949"/>
    </source>
</evidence>
<dbReference type="Proteomes" id="UP000219546">
    <property type="component" value="Unassembled WGS sequence"/>
</dbReference>
<proteinExistence type="predicted"/>
<sequence length="243" mass="27860">MYESFKLNRKGVSSIVLDYIKQLIHEEKFKQGERLPGERQMAELLGVSRNSVREAYKMLEAMGYLTSKHGDGVYVSNKEEHLGRLATSFFLEKEDISDLYAIRKVLEVNGITWVIPRITEKDLRELSAIVDNAKGLIKENASIEQLSNLDHKFHLTLARLSGNSFLFRIMMSLIDLLEEMRIQSMKIPGRVSQSVQEHQEIVDALKTRDPELAKEAMLNHLVSVEKSLIHNMSQEEADSFPEK</sequence>
<dbReference type="SMART" id="SM00345">
    <property type="entry name" value="HTH_GNTR"/>
    <property type="match status" value="1"/>
</dbReference>
<dbReference type="SUPFAM" id="SSF46785">
    <property type="entry name" value="Winged helix' DNA-binding domain"/>
    <property type="match status" value="1"/>
</dbReference>
<dbReference type="AlphaFoldDB" id="A0A285D780"/>
<evidence type="ECO:0000256" key="1">
    <source>
        <dbReference type="ARBA" id="ARBA00023015"/>
    </source>
</evidence>
<keyword evidence="2" id="KW-0238">DNA-binding</keyword>
<dbReference type="InterPro" id="IPR000524">
    <property type="entry name" value="Tscrpt_reg_HTH_GntR"/>
</dbReference>
<dbReference type="Pfam" id="PF07729">
    <property type="entry name" value="FCD"/>
    <property type="match status" value="1"/>
</dbReference>
<dbReference type="SUPFAM" id="SSF48008">
    <property type="entry name" value="GntR ligand-binding domain-like"/>
    <property type="match status" value="1"/>
</dbReference>
<dbReference type="PROSITE" id="PS50949">
    <property type="entry name" value="HTH_GNTR"/>
    <property type="match status" value="1"/>
</dbReference>
<dbReference type="PANTHER" id="PTHR43537:SF5">
    <property type="entry name" value="UXU OPERON TRANSCRIPTIONAL REGULATOR"/>
    <property type="match status" value="1"/>
</dbReference>
<name>A0A285D780_9BACI</name>
<protein>
    <submittedName>
        <fullName evidence="5">GntR family transcriptional regulator</fullName>
    </submittedName>
</protein>
<dbReference type="RefSeq" id="WP_097160344.1">
    <property type="nucleotide sequence ID" value="NZ_JBEPMQ010000014.1"/>
</dbReference>
<dbReference type="OrthoDB" id="214086at2"/>
<dbReference type="Gene3D" id="1.20.120.530">
    <property type="entry name" value="GntR ligand-binding domain-like"/>
    <property type="match status" value="1"/>
</dbReference>
<dbReference type="InterPro" id="IPR036388">
    <property type="entry name" value="WH-like_DNA-bd_sf"/>
</dbReference>
<dbReference type="EMBL" id="OAOP01000011">
    <property type="protein sequence ID" value="SNX75206.1"/>
    <property type="molecule type" value="Genomic_DNA"/>
</dbReference>